<keyword evidence="4" id="KW-0808">Transferase</keyword>
<gene>
    <name evidence="11" type="primary">rcsC_7</name>
    <name evidence="11" type="ORF">LKMONMHP_1764</name>
</gene>
<evidence type="ECO:0000259" key="7">
    <source>
        <dbReference type="PROSITE" id="PS50109"/>
    </source>
</evidence>
<comment type="catalytic activity">
    <reaction evidence="1">
        <text>ATP + protein L-histidine = ADP + protein N-phospho-L-histidine.</text>
        <dbReference type="EC" id="2.7.13.3"/>
    </reaction>
</comment>
<dbReference type="InterPro" id="IPR013767">
    <property type="entry name" value="PAS_fold"/>
</dbReference>
<reference evidence="11" key="1">
    <citation type="journal article" date="2021" name="Front. Microbiol.">
        <title>Comprehensive Comparative Genomics and Phenotyping of Methylobacterium Species.</title>
        <authorList>
            <person name="Alessa O."/>
            <person name="Ogura Y."/>
            <person name="Fujitani Y."/>
            <person name="Takami H."/>
            <person name="Hayashi T."/>
            <person name="Sahin N."/>
            <person name="Tani A."/>
        </authorList>
    </citation>
    <scope>NUCLEOTIDE SEQUENCE</scope>
    <source>
        <strain evidence="11">NBRC 15689</strain>
    </source>
</reference>
<evidence type="ECO:0000259" key="8">
    <source>
        <dbReference type="PROSITE" id="PS50110"/>
    </source>
</evidence>
<dbReference type="Gene3D" id="3.40.50.2300">
    <property type="match status" value="1"/>
</dbReference>
<dbReference type="InterPro" id="IPR001789">
    <property type="entry name" value="Sig_transdc_resp-reg_receiver"/>
</dbReference>
<dbReference type="SUPFAM" id="SSF55874">
    <property type="entry name" value="ATPase domain of HSP90 chaperone/DNA topoisomerase II/histidine kinase"/>
    <property type="match status" value="1"/>
</dbReference>
<dbReference type="PROSITE" id="PS50109">
    <property type="entry name" value="HIS_KIN"/>
    <property type="match status" value="1"/>
</dbReference>
<comment type="caution">
    <text evidence="11">The sequence shown here is derived from an EMBL/GenBank/DDBJ whole genome shotgun (WGS) entry which is preliminary data.</text>
</comment>
<dbReference type="PRINTS" id="PR00344">
    <property type="entry name" value="BCTRLSENSOR"/>
</dbReference>
<dbReference type="SMART" id="SM00448">
    <property type="entry name" value="REC"/>
    <property type="match status" value="1"/>
</dbReference>
<keyword evidence="3 6" id="KW-0597">Phosphoprotein</keyword>
<dbReference type="GO" id="GO:0016301">
    <property type="term" value="F:kinase activity"/>
    <property type="evidence" value="ECO:0007669"/>
    <property type="project" value="UniProtKB-KW"/>
</dbReference>
<dbReference type="Pfam" id="PF13185">
    <property type="entry name" value="GAF_2"/>
    <property type="match status" value="1"/>
</dbReference>
<dbReference type="SUPFAM" id="SSF52172">
    <property type="entry name" value="CheY-like"/>
    <property type="match status" value="1"/>
</dbReference>
<dbReference type="PANTHER" id="PTHR45339:SF5">
    <property type="entry name" value="HISTIDINE KINASE"/>
    <property type="match status" value="1"/>
</dbReference>
<dbReference type="Pfam" id="PF02518">
    <property type="entry name" value="HATPase_c"/>
    <property type="match status" value="1"/>
</dbReference>
<dbReference type="InterPro" id="IPR036890">
    <property type="entry name" value="HATPase_C_sf"/>
</dbReference>
<dbReference type="SUPFAM" id="SSF47226">
    <property type="entry name" value="Histidine-containing phosphotransfer domain, HPT domain"/>
    <property type="match status" value="1"/>
</dbReference>
<dbReference type="CDD" id="cd00082">
    <property type="entry name" value="HisKA"/>
    <property type="match status" value="1"/>
</dbReference>
<dbReference type="PROSITE" id="PS50110">
    <property type="entry name" value="RESPONSE_REGULATORY"/>
    <property type="match status" value="1"/>
</dbReference>
<dbReference type="PANTHER" id="PTHR45339">
    <property type="entry name" value="HYBRID SIGNAL TRANSDUCTION HISTIDINE KINASE J"/>
    <property type="match status" value="1"/>
</dbReference>
<feature type="domain" description="Response regulatory" evidence="8">
    <location>
        <begin position="583"/>
        <end position="700"/>
    </location>
</feature>
<dbReference type="Proteomes" id="UP001055156">
    <property type="component" value="Unassembled WGS sequence"/>
</dbReference>
<dbReference type="InterPro" id="IPR003018">
    <property type="entry name" value="GAF"/>
</dbReference>
<evidence type="ECO:0000313" key="11">
    <source>
        <dbReference type="EMBL" id="GJE26910.1"/>
    </source>
</evidence>
<dbReference type="Gene3D" id="3.30.450.20">
    <property type="entry name" value="PAS domain"/>
    <property type="match status" value="1"/>
</dbReference>
<evidence type="ECO:0000256" key="6">
    <source>
        <dbReference type="PROSITE-ProRule" id="PRU00169"/>
    </source>
</evidence>
<reference evidence="11" key="2">
    <citation type="submission" date="2021-08" db="EMBL/GenBank/DDBJ databases">
        <authorList>
            <person name="Tani A."/>
            <person name="Ola A."/>
            <person name="Ogura Y."/>
            <person name="Katsura K."/>
            <person name="Hayashi T."/>
        </authorList>
    </citation>
    <scope>NUCLEOTIDE SEQUENCE</scope>
    <source>
        <strain evidence="11">NBRC 15689</strain>
    </source>
</reference>
<evidence type="ECO:0000313" key="12">
    <source>
        <dbReference type="Proteomes" id="UP001055156"/>
    </source>
</evidence>
<dbReference type="InterPro" id="IPR000014">
    <property type="entry name" value="PAS"/>
</dbReference>
<evidence type="ECO:0000256" key="1">
    <source>
        <dbReference type="ARBA" id="ARBA00000085"/>
    </source>
</evidence>
<dbReference type="Gene3D" id="3.30.450.40">
    <property type="match status" value="1"/>
</dbReference>
<dbReference type="InterPro" id="IPR011006">
    <property type="entry name" value="CheY-like_superfamily"/>
</dbReference>
<dbReference type="SMART" id="SM00388">
    <property type="entry name" value="HisKA"/>
    <property type="match status" value="1"/>
</dbReference>
<dbReference type="Gene3D" id="3.30.565.10">
    <property type="entry name" value="Histidine kinase-like ATPase, C-terminal domain"/>
    <property type="match status" value="1"/>
</dbReference>
<feature type="modified residue" description="4-aspartylphosphate" evidence="6">
    <location>
        <position position="632"/>
    </location>
</feature>
<keyword evidence="12" id="KW-1185">Reference proteome</keyword>
<dbReference type="SUPFAM" id="SSF55781">
    <property type="entry name" value="GAF domain-like"/>
    <property type="match status" value="1"/>
</dbReference>
<dbReference type="SUPFAM" id="SSF47384">
    <property type="entry name" value="Homodimeric domain of signal transducing histidine kinase"/>
    <property type="match status" value="1"/>
</dbReference>
<dbReference type="InterPro" id="IPR035965">
    <property type="entry name" value="PAS-like_dom_sf"/>
</dbReference>
<feature type="domain" description="PAC" evidence="10">
    <location>
        <begin position="247"/>
        <end position="299"/>
    </location>
</feature>
<evidence type="ECO:0000256" key="4">
    <source>
        <dbReference type="ARBA" id="ARBA00022679"/>
    </source>
</evidence>
<feature type="domain" description="Histidine kinase" evidence="7">
    <location>
        <begin position="335"/>
        <end position="562"/>
    </location>
</feature>
<dbReference type="InterPro" id="IPR003594">
    <property type="entry name" value="HATPase_dom"/>
</dbReference>
<dbReference type="Pfam" id="PF00989">
    <property type="entry name" value="PAS"/>
    <property type="match status" value="1"/>
</dbReference>
<protein>
    <recommendedName>
        <fullName evidence="2">histidine kinase</fullName>
        <ecNumber evidence="2">2.7.13.3</ecNumber>
    </recommendedName>
</protein>
<proteinExistence type="predicted"/>
<feature type="domain" description="PAS" evidence="9">
    <location>
        <begin position="169"/>
        <end position="211"/>
    </location>
</feature>
<dbReference type="RefSeq" id="WP_238310769.1">
    <property type="nucleotide sequence ID" value="NZ_BPQV01000004.1"/>
</dbReference>
<dbReference type="InterPro" id="IPR036097">
    <property type="entry name" value="HisK_dim/P_sf"/>
</dbReference>
<name>A0ABQ4T5H5_METOR</name>
<dbReference type="InterPro" id="IPR000700">
    <property type="entry name" value="PAS-assoc_C"/>
</dbReference>
<dbReference type="Pfam" id="PF00072">
    <property type="entry name" value="Response_reg"/>
    <property type="match status" value="1"/>
</dbReference>
<dbReference type="PROSITE" id="PS50113">
    <property type="entry name" value="PAC"/>
    <property type="match status" value="1"/>
</dbReference>
<dbReference type="Pfam" id="PF00512">
    <property type="entry name" value="HisKA"/>
    <property type="match status" value="1"/>
</dbReference>
<dbReference type="InterPro" id="IPR036641">
    <property type="entry name" value="HPT_dom_sf"/>
</dbReference>
<evidence type="ECO:0000256" key="3">
    <source>
        <dbReference type="ARBA" id="ARBA00022553"/>
    </source>
</evidence>
<accession>A0ABQ4T5H5</accession>
<dbReference type="PROSITE" id="PS50112">
    <property type="entry name" value="PAS"/>
    <property type="match status" value="1"/>
</dbReference>
<evidence type="ECO:0000259" key="9">
    <source>
        <dbReference type="PROSITE" id="PS50112"/>
    </source>
</evidence>
<dbReference type="SMART" id="SM00387">
    <property type="entry name" value="HATPase_c"/>
    <property type="match status" value="1"/>
</dbReference>
<evidence type="ECO:0000256" key="2">
    <source>
        <dbReference type="ARBA" id="ARBA00012438"/>
    </source>
</evidence>
<dbReference type="CDD" id="cd16922">
    <property type="entry name" value="HATPase_EvgS-ArcB-TorS-like"/>
    <property type="match status" value="1"/>
</dbReference>
<dbReference type="EC" id="2.7.13.3" evidence="2"/>
<dbReference type="Gene3D" id="1.10.287.130">
    <property type="match status" value="1"/>
</dbReference>
<dbReference type="CDD" id="cd17546">
    <property type="entry name" value="REC_hyHK_CKI1_RcsC-like"/>
    <property type="match status" value="1"/>
</dbReference>
<dbReference type="InterPro" id="IPR029016">
    <property type="entry name" value="GAF-like_dom_sf"/>
</dbReference>
<dbReference type="Gene3D" id="1.20.120.160">
    <property type="entry name" value="HPT domain"/>
    <property type="match status" value="1"/>
</dbReference>
<organism evidence="11 12">
    <name type="scientific">Methylobacterium organophilum</name>
    <dbReference type="NCBI Taxonomy" id="410"/>
    <lineage>
        <taxon>Bacteria</taxon>
        <taxon>Pseudomonadati</taxon>
        <taxon>Pseudomonadota</taxon>
        <taxon>Alphaproteobacteria</taxon>
        <taxon>Hyphomicrobiales</taxon>
        <taxon>Methylobacteriaceae</taxon>
        <taxon>Methylobacterium</taxon>
    </lineage>
</organism>
<evidence type="ECO:0000256" key="5">
    <source>
        <dbReference type="ARBA" id="ARBA00022777"/>
    </source>
</evidence>
<dbReference type="SMART" id="SM00065">
    <property type="entry name" value="GAF"/>
    <property type="match status" value="1"/>
</dbReference>
<evidence type="ECO:0000259" key="10">
    <source>
        <dbReference type="PROSITE" id="PS50113"/>
    </source>
</evidence>
<dbReference type="InterPro" id="IPR003661">
    <property type="entry name" value="HisK_dim/P_dom"/>
</dbReference>
<dbReference type="InterPro" id="IPR004358">
    <property type="entry name" value="Sig_transdc_His_kin-like_C"/>
</dbReference>
<dbReference type="EMBL" id="BPQV01000004">
    <property type="protein sequence ID" value="GJE26910.1"/>
    <property type="molecule type" value="Genomic_DNA"/>
</dbReference>
<sequence>MAPLPPNEAERLAVLRSLCILGTPPEPHFDAVCRTVAALFSVPIATVTLVDADRQWFKAKCGVSGDGDPREVALCAHTILADEVLVIEDAQADPRFADNPLVTGAPHLRFYAGAPLSLAPGLRLGTLCVIDTRPRRFSEAERRQLQDMASVVVAHLKLYEANAAGAQEAAARHAAILGQLAEGVIVTDAAGSISFVNEAAAAIHGVLRLDIEPDAYSDTYHLYTEDGRPYPALDLPLARAVRGETVRDARWRILRPDGTEVLAIGSAQPLRDGAGAQVGAVLTLRDDTRREAAERDLRDLNATLAERVAARTREAQAAQAVAEAASRAKSDFLATMSHEIRTPLNGILGYTDLLLEEPGLSEAVRRHGERIQAAGSALLTIVNDILDFSRVEAGRIDLVCEPFALGKLVDEAAAIVRTGAERKGLGLTARVEIDPALRTAGFLGDRDRLRQVLLNLLNNAIKFTPAGGVLLSATATAAGDGDGRAWLRFCVQDTGIGVPAAKQHLLFERFSQVDGTIQREYGGTGLGLAISKRLIERMGGRIGVDSREGRGSTFWFELALPLAARALAAPAASGRATAPACRRLLLVEDNPLNQELALAVLELAGHTVDVAASGAAAIAAVQARAYDLVLMDVQMPGMNGMAATRAIRALAHPSAGLPIVAMTANVLPEEIAAIREAGMQDHIGKPFKRDALHAIVARWALKRPEAAAAPRSQLDRGVFDEVAEMMGREQVNRLLGTLAEELQKRLGEEGALPDRALLAYGAHAMVSATGLLGFRELAQLCREVETACVSGADYGALVERLHATRRAAIHEIRRLQAA</sequence>
<keyword evidence="5 11" id="KW-0418">Kinase</keyword>
<dbReference type="SUPFAM" id="SSF55785">
    <property type="entry name" value="PYP-like sensor domain (PAS domain)"/>
    <property type="match status" value="1"/>
</dbReference>
<dbReference type="CDD" id="cd00130">
    <property type="entry name" value="PAS"/>
    <property type="match status" value="1"/>
</dbReference>
<dbReference type="InterPro" id="IPR005467">
    <property type="entry name" value="His_kinase_dom"/>
</dbReference>
<dbReference type="NCBIfam" id="TIGR00229">
    <property type="entry name" value="sensory_box"/>
    <property type="match status" value="1"/>
</dbReference>